<reference evidence="4" key="1">
    <citation type="submission" date="2016-10" db="EMBL/GenBank/DDBJ databases">
        <authorList>
            <person name="Varghese N."/>
            <person name="Submissions S."/>
        </authorList>
    </citation>
    <scope>NUCLEOTIDE SEQUENCE [LARGE SCALE GENOMIC DNA]</scope>
    <source>
        <strain evidence="4">DSM 241</strain>
    </source>
</reference>
<proteinExistence type="predicted"/>
<dbReference type="PANTHER" id="PTHR36698:SF2">
    <property type="entry name" value="MCE_MLAD DOMAIN-CONTAINING PROTEIN"/>
    <property type="match status" value="1"/>
</dbReference>
<gene>
    <name evidence="3" type="ORF">SAMN05444515_1085</name>
</gene>
<evidence type="ECO:0000256" key="1">
    <source>
        <dbReference type="SAM" id="MobiDB-lite"/>
    </source>
</evidence>
<feature type="domain" description="Mce/MlaD" evidence="2">
    <location>
        <begin position="39"/>
        <end position="114"/>
    </location>
</feature>
<evidence type="ECO:0000313" key="3">
    <source>
        <dbReference type="EMBL" id="SEL00757.1"/>
    </source>
</evidence>
<dbReference type="Pfam" id="PF02470">
    <property type="entry name" value="MlaD"/>
    <property type="match status" value="1"/>
</dbReference>
<dbReference type="AlphaFoldDB" id="A0A1H7LQW8"/>
<dbReference type="InterPro" id="IPR003399">
    <property type="entry name" value="Mce/MlaD"/>
</dbReference>
<dbReference type="OrthoDB" id="9806984at2"/>
<dbReference type="STRING" id="1396821.SAMN05444515_1085"/>
<dbReference type="PANTHER" id="PTHR36698">
    <property type="entry name" value="BLL5892 PROTEIN"/>
    <property type="match status" value="1"/>
</dbReference>
<accession>A0A1H7LQW8</accession>
<dbReference type="Proteomes" id="UP000199256">
    <property type="component" value="Unassembled WGS sequence"/>
</dbReference>
<evidence type="ECO:0000259" key="2">
    <source>
        <dbReference type="Pfam" id="PF02470"/>
    </source>
</evidence>
<dbReference type="RefSeq" id="WP_090253252.1">
    <property type="nucleotide sequence ID" value="NZ_FOAA01000008.1"/>
</dbReference>
<feature type="region of interest" description="Disordered" evidence="1">
    <location>
        <begin position="116"/>
        <end position="137"/>
    </location>
</feature>
<dbReference type="EMBL" id="FOAA01000008">
    <property type="protein sequence ID" value="SEL00757.1"/>
    <property type="molecule type" value="Genomic_DNA"/>
</dbReference>
<organism evidence="3 4">
    <name type="scientific">Ectothiorhodospira marina</name>
    <dbReference type="NCBI Taxonomy" id="1396821"/>
    <lineage>
        <taxon>Bacteria</taxon>
        <taxon>Pseudomonadati</taxon>
        <taxon>Pseudomonadota</taxon>
        <taxon>Gammaproteobacteria</taxon>
        <taxon>Chromatiales</taxon>
        <taxon>Ectothiorhodospiraceae</taxon>
        <taxon>Ectothiorhodospira</taxon>
    </lineage>
</organism>
<name>A0A1H7LQW8_9GAMM</name>
<sequence>MEPRAHHVLIGLFTLLTFLGALAFGLWLHKATSDREYDYYEIVFTRAVSGLAEGNMVQFSGIRVGDVVNLRLAPDNPNEVRVLVRVDSEIPVYADTRATLKLVNITGAMSVQLYGGTPDNPQLEGTRSSPPRIEGDPSPLNTLLDESETLIEAVGQLLHNANRLVSTNNADTVTRILDDVEQVTSALAGQSDDLVEAMKAISQASLQAEQTLVSLQRLGDEAHTLLGGEGKAVLEHARSTMASLEATTTRVEVLLATHEDSLGQGLQSFGELDPALREFESTLSHLNRVIRRLEDNPTRFLLGRDSIQEFNP</sequence>
<keyword evidence="4" id="KW-1185">Reference proteome</keyword>
<evidence type="ECO:0000313" key="4">
    <source>
        <dbReference type="Proteomes" id="UP000199256"/>
    </source>
</evidence>
<protein>
    <submittedName>
        <fullName evidence="3">Phospholipid/cholesterol/gamma-HCH transport system substrate-binding protein</fullName>
    </submittedName>
</protein>
<feature type="compositionally biased region" description="Polar residues" evidence="1">
    <location>
        <begin position="119"/>
        <end position="129"/>
    </location>
</feature>